<dbReference type="InterPro" id="IPR029032">
    <property type="entry name" value="AhpD-like"/>
</dbReference>
<dbReference type="PANTHER" id="PTHR28180">
    <property type="entry name" value="CONSERVED MITOCHONDRIAL PROTEIN-RELATED"/>
    <property type="match status" value="1"/>
</dbReference>
<dbReference type="Gene3D" id="1.20.1290.10">
    <property type="entry name" value="AhpD-like"/>
    <property type="match status" value="1"/>
</dbReference>
<protein>
    <recommendedName>
        <fullName evidence="1">Carboxymuconolactone decarboxylase-like domain-containing protein</fullName>
    </recommendedName>
</protein>
<dbReference type="STRING" id="1365824.V5F1K0"/>
<dbReference type="Proteomes" id="UP000019377">
    <property type="component" value="Unassembled WGS sequence"/>
</dbReference>
<accession>V5F1K0</accession>
<dbReference type="PANTHER" id="PTHR28180:SF5">
    <property type="entry name" value="DNA POLYMERASE ALPHA SUBUNIT B"/>
    <property type="match status" value="1"/>
</dbReference>
<evidence type="ECO:0000313" key="3">
    <source>
        <dbReference type="Proteomes" id="UP000019377"/>
    </source>
</evidence>
<reference evidence="3" key="1">
    <citation type="journal article" date="2013" name="Genome Announc.">
        <title>Draft genome sequence of Pseudozyma brasiliensis sp. nov. strain GHG001, a high producer of endo-1,4-xylanase isolated from an insect pest of sugarcane.</title>
        <authorList>
            <person name="Oliveira J.V.D.C."/>
            <person name="dos Santos R.A.C."/>
            <person name="Borges T.A."/>
            <person name="Riano-Pachon D.M."/>
            <person name="Goldman G.H."/>
        </authorList>
    </citation>
    <scope>NUCLEOTIDE SEQUENCE [LARGE SCALE GENOMIC DNA]</scope>
    <source>
        <strain evidence="3">GHG001</strain>
    </source>
</reference>
<dbReference type="eggNOG" id="ENOG502SAR1">
    <property type="taxonomic scope" value="Eukaryota"/>
</dbReference>
<dbReference type="OrthoDB" id="5537330at2759"/>
<dbReference type="SUPFAM" id="SSF69118">
    <property type="entry name" value="AhpD-like"/>
    <property type="match status" value="1"/>
</dbReference>
<dbReference type="EMBL" id="KI545854">
    <property type="protein sequence ID" value="EST09174.1"/>
    <property type="molecule type" value="Genomic_DNA"/>
</dbReference>
<dbReference type="AlphaFoldDB" id="V5F1K0"/>
<dbReference type="OMA" id="ADQLYLH"/>
<dbReference type="RefSeq" id="XP_016294163.1">
    <property type="nucleotide sequence ID" value="XM_016434411.1"/>
</dbReference>
<organism evidence="2 3">
    <name type="scientific">Kalmanozyma brasiliensis (strain GHG001)</name>
    <name type="common">Yeast</name>
    <name type="synonym">Pseudozyma brasiliensis</name>
    <dbReference type="NCBI Taxonomy" id="1365824"/>
    <lineage>
        <taxon>Eukaryota</taxon>
        <taxon>Fungi</taxon>
        <taxon>Dikarya</taxon>
        <taxon>Basidiomycota</taxon>
        <taxon>Ustilaginomycotina</taxon>
        <taxon>Ustilaginomycetes</taxon>
        <taxon>Ustilaginales</taxon>
        <taxon>Ustilaginaceae</taxon>
        <taxon>Kalmanozyma</taxon>
    </lineage>
</organism>
<feature type="domain" description="Carboxymuconolactone decarboxylase-like" evidence="1">
    <location>
        <begin position="191"/>
        <end position="243"/>
    </location>
</feature>
<proteinExistence type="predicted"/>
<dbReference type="GeneID" id="27417015"/>
<dbReference type="InterPro" id="IPR052999">
    <property type="entry name" value="PTS1_Protein"/>
</dbReference>
<dbReference type="InterPro" id="IPR003779">
    <property type="entry name" value="CMD-like"/>
</dbReference>
<sequence>MSTTSLSPLSPIPPELTLDELKSFRAALSPSIRSDLDAWLTILTATVVSCHHGPESIVHLYELALTQTTSSFSADETSRKSASQRIQRLIQEALVKGSVIHGIPPSLDTIFALLTHIRATSPSYLLDASHFARRSSLDKPISSLTASAHEALRRVYKHNLDQILTEKMGDNMEDLKFLTLEINYGFNLACQEVIGWKLTELVVLAALVTQNCRTEVSWHLRGALRAGWSREDVQSVREVAMSLARRLGVRTDKVPDLDEVKEDSND</sequence>
<dbReference type="Pfam" id="PF02627">
    <property type="entry name" value="CMD"/>
    <property type="match status" value="1"/>
</dbReference>
<evidence type="ECO:0000259" key="1">
    <source>
        <dbReference type="Pfam" id="PF02627"/>
    </source>
</evidence>
<gene>
    <name evidence="2" type="ORF">PSEUBRA_SCAF12g01755</name>
</gene>
<dbReference type="HOGENOM" id="CLU_1066081_0_0_1"/>
<keyword evidence="3" id="KW-1185">Reference proteome</keyword>
<name>V5F1K0_KALBG</name>
<evidence type="ECO:0000313" key="2">
    <source>
        <dbReference type="EMBL" id="EST09174.1"/>
    </source>
</evidence>
<dbReference type="GO" id="GO:0051920">
    <property type="term" value="F:peroxiredoxin activity"/>
    <property type="evidence" value="ECO:0007669"/>
    <property type="project" value="InterPro"/>
</dbReference>